<evidence type="ECO:0008006" key="8">
    <source>
        <dbReference type="Google" id="ProtNLM"/>
    </source>
</evidence>
<dbReference type="GO" id="GO:0000445">
    <property type="term" value="C:THO complex part of transcription export complex"/>
    <property type="evidence" value="ECO:0007669"/>
    <property type="project" value="InterPro"/>
</dbReference>
<reference evidence="4" key="1">
    <citation type="submission" date="2021-01" db="EMBL/GenBank/DDBJ databases">
        <authorList>
            <person name="Corre E."/>
            <person name="Pelletier E."/>
            <person name="Niang G."/>
            <person name="Scheremetjew M."/>
            <person name="Finn R."/>
            <person name="Kale V."/>
            <person name="Holt S."/>
            <person name="Cochrane G."/>
            <person name="Meng A."/>
            <person name="Brown T."/>
            <person name="Cohen L."/>
        </authorList>
    </citation>
    <scope>NUCLEOTIDE SEQUENCE</scope>
    <source>
        <strain evidence="4">NIES-2562</strain>
    </source>
</reference>
<name>A0A7S3FYZ3_9EUKA</name>
<dbReference type="InterPro" id="IPR008501">
    <property type="entry name" value="THOC7/Mft1"/>
</dbReference>
<keyword evidence="2" id="KW-0539">Nucleus</keyword>
<evidence type="ECO:0000313" key="4">
    <source>
        <dbReference type="EMBL" id="CAE0238905.1"/>
    </source>
</evidence>
<dbReference type="Pfam" id="PF05615">
    <property type="entry name" value="THOC7"/>
    <property type="match status" value="1"/>
</dbReference>
<evidence type="ECO:0000256" key="3">
    <source>
        <dbReference type="SAM" id="MobiDB-lite"/>
    </source>
</evidence>
<protein>
    <recommendedName>
        <fullName evidence="8">THO complex subunit 7 homolog</fullName>
    </recommendedName>
</protein>
<dbReference type="AlphaFoldDB" id="A0A7S3FYZ3"/>
<dbReference type="GO" id="GO:0006397">
    <property type="term" value="P:mRNA processing"/>
    <property type="evidence" value="ECO:0007669"/>
    <property type="project" value="InterPro"/>
</dbReference>
<feature type="compositionally biased region" description="Basic and acidic residues" evidence="3">
    <location>
        <begin position="186"/>
        <end position="206"/>
    </location>
</feature>
<accession>A0A7S3FYZ3</accession>
<gene>
    <name evidence="4" type="ORF">PBIL07802_LOCUS1048</name>
    <name evidence="5" type="ORF">PBIL07802_LOCUS1051</name>
    <name evidence="6" type="ORF">PBIL07802_LOCUS1052</name>
    <name evidence="7" type="ORF">PBIL07802_LOCUS1057</name>
</gene>
<dbReference type="EMBL" id="HBIB01001522">
    <property type="protein sequence ID" value="CAE0238909.1"/>
    <property type="molecule type" value="Transcribed_RNA"/>
</dbReference>
<dbReference type="EMBL" id="HBIB01001521">
    <property type="protein sequence ID" value="CAE0238908.1"/>
    <property type="molecule type" value="Transcribed_RNA"/>
</dbReference>
<feature type="compositionally biased region" description="Acidic residues" evidence="3">
    <location>
        <begin position="207"/>
        <end position="222"/>
    </location>
</feature>
<feature type="compositionally biased region" description="Acidic residues" evidence="3">
    <location>
        <begin position="231"/>
        <end position="242"/>
    </location>
</feature>
<dbReference type="EMBL" id="HBIB01001527">
    <property type="protein sequence ID" value="CAE0238914.1"/>
    <property type="molecule type" value="Transcribed_RNA"/>
</dbReference>
<evidence type="ECO:0000313" key="5">
    <source>
        <dbReference type="EMBL" id="CAE0238908.1"/>
    </source>
</evidence>
<feature type="region of interest" description="Disordered" evidence="3">
    <location>
        <begin position="185"/>
        <end position="242"/>
    </location>
</feature>
<proteinExistence type="predicted"/>
<evidence type="ECO:0000313" key="7">
    <source>
        <dbReference type="EMBL" id="CAE0238914.1"/>
    </source>
</evidence>
<evidence type="ECO:0000256" key="1">
    <source>
        <dbReference type="ARBA" id="ARBA00004123"/>
    </source>
</evidence>
<sequence>MEEVAISNRLTTREDPHDAVGLRLVANKYLEFRRAFLDEKDPTAMEKKRVAFQETLKDYEFFVRKVAVAAEGLHVEKLAYEKQRNADAERIELASKEIDQLKAELKHQQKLRRHKEEYEAVANVIKTLPSRTKSEGEIAVLEDEIETLRKRNSEVDQRLQLRQKQFQLLLHTLADVERDLDELDDEKMVADMKKEEEEEKQKMRLDDDAEEGEEREEGEEVASAEKSEATPMEEDELEEGEA</sequence>
<organism evidence="4">
    <name type="scientific">Palpitomonas bilix</name>
    <dbReference type="NCBI Taxonomy" id="652834"/>
    <lineage>
        <taxon>Eukaryota</taxon>
        <taxon>Eukaryota incertae sedis</taxon>
    </lineage>
</organism>
<evidence type="ECO:0000256" key="2">
    <source>
        <dbReference type="ARBA" id="ARBA00023242"/>
    </source>
</evidence>
<dbReference type="EMBL" id="HBIB01001517">
    <property type="protein sequence ID" value="CAE0238905.1"/>
    <property type="molecule type" value="Transcribed_RNA"/>
</dbReference>
<comment type="subcellular location">
    <subcellularLocation>
        <location evidence="1">Nucleus</location>
    </subcellularLocation>
</comment>
<evidence type="ECO:0000313" key="6">
    <source>
        <dbReference type="EMBL" id="CAE0238909.1"/>
    </source>
</evidence>